<evidence type="ECO:0000256" key="1">
    <source>
        <dbReference type="SAM" id="MobiDB-lite"/>
    </source>
</evidence>
<dbReference type="AlphaFoldDB" id="A0AAV4BIT7"/>
<organism evidence="4 5">
    <name type="scientific">Plakobranchus ocellatus</name>
    <dbReference type="NCBI Taxonomy" id="259542"/>
    <lineage>
        <taxon>Eukaryota</taxon>
        <taxon>Metazoa</taxon>
        <taxon>Spiralia</taxon>
        <taxon>Lophotrochozoa</taxon>
        <taxon>Mollusca</taxon>
        <taxon>Gastropoda</taxon>
        <taxon>Heterobranchia</taxon>
        <taxon>Euthyneura</taxon>
        <taxon>Panpulmonata</taxon>
        <taxon>Sacoglossa</taxon>
        <taxon>Placobranchoidea</taxon>
        <taxon>Plakobranchidae</taxon>
        <taxon>Plakobranchus</taxon>
    </lineage>
</organism>
<feature type="transmembrane region" description="Helical" evidence="2">
    <location>
        <begin position="602"/>
        <end position="624"/>
    </location>
</feature>
<sequence>MTIIRWLGFWLGLFVLLSQLTEPGLGFNFKGLIRKGTTKITKLTKPAKGLKIDVKGLTRKGITEINKLTKPAKELKVDIKDLVRKGASKITSGSNLNINDILKFTKGQDIQKILPGFPVNVPSCKAGVSTCKPTENQLQAALAAYLIGQRSVVCNIVKDYLNCLFDIEDCPLHSMSDQINSVLQPELRKLGVSCGEFVPSSAQVSNARRRQGQRENSSPREKEDIHRGSGQGNQHGDFQTSGPKNGQESGSGNSKDSNTKTDRHSAKLQDFDPGNSLGSNSQFGPHSKSGPGQGSLDLTALALEAVDFRRVFPNFPIDDLSCKTGISACGPTETQKRFIILSYFQKQHPVICNFFKNVLNCLLDIDGCPFYTISDQLTTILQTQLKKFGISCGDIVPSKRRVSNIEENQDQSRNSQSRIDQTSREIESRDFDPPNRQELTPKIGQDFDPGNRQDSTSKIGQDFDPGNGLDSTSKIGQDVDPANGQDSTSKIGQDFDPSNGQDSTSNIGQDSGHANSQDSTSKIGQDFDPGNSQDSTSKIGQNFSSGDDEDSAPINDQHSSKVRGQFLPSENNGFSQAGVNQRSGKSNGQNSEPRNGQAFLQLFRGSSGVLMLLLLVPYVVTVLLSPI</sequence>
<keyword evidence="2" id="KW-0812">Transmembrane</keyword>
<feature type="region of interest" description="Disordered" evidence="1">
    <location>
        <begin position="201"/>
        <end position="295"/>
    </location>
</feature>
<evidence type="ECO:0000256" key="2">
    <source>
        <dbReference type="SAM" id="Phobius"/>
    </source>
</evidence>
<accession>A0AAV4BIT7</accession>
<keyword evidence="5" id="KW-1185">Reference proteome</keyword>
<dbReference type="Proteomes" id="UP000735302">
    <property type="component" value="Unassembled WGS sequence"/>
</dbReference>
<protein>
    <submittedName>
        <fullName evidence="4">Opt oligopeptide transporter family</fullName>
    </submittedName>
</protein>
<name>A0AAV4BIT7_9GAST</name>
<keyword evidence="3" id="KW-0732">Signal</keyword>
<keyword evidence="2" id="KW-1133">Transmembrane helix</keyword>
<feature type="region of interest" description="Disordered" evidence="1">
    <location>
        <begin position="402"/>
        <end position="593"/>
    </location>
</feature>
<feature type="compositionally biased region" description="Basic and acidic residues" evidence="1">
    <location>
        <begin position="421"/>
        <end position="435"/>
    </location>
</feature>
<dbReference type="EMBL" id="BLXT01005154">
    <property type="protein sequence ID" value="GFO20425.1"/>
    <property type="molecule type" value="Genomic_DNA"/>
</dbReference>
<evidence type="ECO:0000313" key="4">
    <source>
        <dbReference type="EMBL" id="GFO20425.1"/>
    </source>
</evidence>
<feature type="compositionally biased region" description="Polar residues" evidence="1">
    <location>
        <begin position="232"/>
        <end position="256"/>
    </location>
</feature>
<proteinExistence type="predicted"/>
<feature type="compositionally biased region" description="Basic and acidic residues" evidence="1">
    <location>
        <begin position="217"/>
        <end position="227"/>
    </location>
</feature>
<feature type="compositionally biased region" description="Polar residues" evidence="1">
    <location>
        <begin position="568"/>
        <end position="593"/>
    </location>
</feature>
<gene>
    <name evidence="4" type="ORF">PoB_004693000</name>
</gene>
<feature type="compositionally biased region" description="Polar residues" evidence="1">
    <location>
        <begin position="484"/>
        <end position="523"/>
    </location>
</feature>
<keyword evidence="2" id="KW-0472">Membrane</keyword>
<feature type="chain" id="PRO_5043629600" evidence="3">
    <location>
        <begin position="27"/>
        <end position="627"/>
    </location>
</feature>
<comment type="caution">
    <text evidence="4">The sequence shown here is derived from an EMBL/GenBank/DDBJ whole genome shotgun (WGS) entry which is preliminary data.</text>
</comment>
<feature type="signal peptide" evidence="3">
    <location>
        <begin position="1"/>
        <end position="26"/>
    </location>
</feature>
<feature type="compositionally biased region" description="Basic and acidic residues" evidence="1">
    <location>
        <begin position="257"/>
        <end position="270"/>
    </location>
</feature>
<evidence type="ECO:0000256" key="3">
    <source>
        <dbReference type="SAM" id="SignalP"/>
    </source>
</evidence>
<reference evidence="4 5" key="1">
    <citation type="journal article" date="2021" name="Elife">
        <title>Chloroplast acquisition without the gene transfer in kleptoplastic sea slugs, Plakobranchus ocellatus.</title>
        <authorList>
            <person name="Maeda T."/>
            <person name="Takahashi S."/>
            <person name="Yoshida T."/>
            <person name="Shimamura S."/>
            <person name="Takaki Y."/>
            <person name="Nagai Y."/>
            <person name="Toyoda A."/>
            <person name="Suzuki Y."/>
            <person name="Arimoto A."/>
            <person name="Ishii H."/>
            <person name="Satoh N."/>
            <person name="Nishiyama T."/>
            <person name="Hasebe M."/>
            <person name="Maruyama T."/>
            <person name="Minagawa J."/>
            <person name="Obokata J."/>
            <person name="Shigenobu S."/>
        </authorList>
    </citation>
    <scope>NUCLEOTIDE SEQUENCE [LARGE SCALE GENOMIC DNA]</scope>
</reference>
<feature type="compositionally biased region" description="Polar residues" evidence="1">
    <location>
        <begin position="411"/>
        <end position="420"/>
    </location>
</feature>
<feature type="compositionally biased region" description="Polar residues" evidence="1">
    <location>
        <begin position="530"/>
        <end position="545"/>
    </location>
</feature>
<evidence type="ECO:0000313" key="5">
    <source>
        <dbReference type="Proteomes" id="UP000735302"/>
    </source>
</evidence>